<dbReference type="GO" id="GO:0007034">
    <property type="term" value="P:vacuolar transport"/>
    <property type="evidence" value="ECO:0007669"/>
    <property type="project" value="InterPro"/>
</dbReference>
<dbReference type="eggNOG" id="KOG3230">
    <property type="taxonomic scope" value="Eukaryota"/>
</dbReference>
<sequence>MQTMKSQMAMAQSMKGVSRAMNRMNAQMKLPQIQKIMMDFERESEIMDMKEEMISDTMEDVMGEDEEEESEAVVQQVFDELGLQWVDELSKAVPSSGPLRTDTTMDFEERLEKLKSSDAD</sequence>
<evidence type="ECO:0000256" key="1">
    <source>
        <dbReference type="ARBA" id="ARBA00006190"/>
    </source>
</evidence>
<dbReference type="AlphaFoldDB" id="A0A1X7VME8"/>
<organism evidence="2">
    <name type="scientific">Amphimedon queenslandica</name>
    <name type="common">Sponge</name>
    <dbReference type="NCBI Taxonomy" id="400682"/>
    <lineage>
        <taxon>Eukaryota</taxon>
        <taxon>Metazoa</taxon>
        <taxon>Porifera</taxon>
        <taxon>Demospongiae</taxon>
        <taxon>Heteroscleromorpha</taxon>
        <taxon>Haplosclerida</taxon>
        <taxon>Niphatidae</taxon>
        <taxon>Amphimedon</taxon>
    </lineage>
</organism>
<dbReference type="InParanoid" id="A0A1X7VME8"/>
<dbReference type="InterPro" id="IPR005024">
    <property type="entry name" value="Snf7_fam"/>
</dbReference>
<reference evidence="2" key="1">
    <citation type="submission" date="2017-05" db="UniProtKB">
        <authorList>
            <consortium name="EnsemblMetazoa"/>
        </authorList>
    </citation>
    <scope>IDENTIFICATION</scope>
</reference>
<dbReference type="PANTHER" id="PTHR10476">
    <property type="entry name" value="CHARGED MULTIVESICULAR BODY PROTEIN"/>
    <property type="match status" value="1"/>
</dbReference>
<proteinExistence type="inferred from homology"/>
<accession>A0A1X7VME8</accession>
<dbReference type="EnsemblMetazoa" id="Aqu2.1.41566_001">
    <property type="protein sequence ID" value="Aqu2.1.41566_001"/>
    <property type="gene ID" value="Aqu2.1.41566"/>
</dbReference>
<evidence type="ECO:0000313" key="2">
    <source>
        <dbReference type="EnsemblMetazoa" id="Aqu2.1.41566_001"/>
    </source>
</evidence>
<dbReference type="OrthoDB" id="10252926at2759"/>
<dbReference type="STRING" id="400682.A0A1X7VME8"/>
<evidence type="ECO:0008006" key="3">
    <source>
        <dbReference type="Google" id="ProtNLM"/>
    </source>
</evidence>
<dbReference type="Pfam" id="PF03357">
    <property type="entry name" value="Snf7"/>
    <property type="match status" value="1"/>
</dbReference>
<name>A0A1X7VME8_AMPQE</name>
<protein>
    <recommendedName>
        <fullName evidence="3">Charged multivesicular body protein 2a</fullName>
    </recommendedName>
</protein>
<dbReference type="Gene3D" id="6.10.140.1230">
    <property type="match status" value="1"/>
</dbReference>
<comment type="similarity">
    <text evidence="1">Belongs to the SNF7 family.</text>
</comment>